<organism evidence="11">
    <name type="scientific">Arcella intermedia</name>
    <dbReference type="NCBI Taxonomy" id="1963864"/>
    <lineage>
        <taxon>Eukaryota</taxon>
        <taxon>Amoebozoa</taxon>
        <taxon>Tubulinea</taxon>
        <taxon>Elardia</taxon>
        <taxon>Arcellinida</taxon>
        <taxon>Sphaerothecina</taxon>
        <taxon>Arcellidae</taxon>
        <taxon>Arcella</taxon>
    </lineage>
</organism>
<keyword evidence="4 9" id="KW-1133">Transmembrane helix</keyword>
<dbReference type="GO" id="GO:0015386">
    <property type="term" value="F:potassium:proton antiporter activity"/>
    <property type="evidence" value="ECO:0007669"/>
    <property type="project" value="TreeGrafter"/>
</dbReference>
<evidence type="ECO:0000256" key="3">
    <source>
        <dbReference type="ARBA" id="ARBA00022692"/>
    </source>
</evidence>
<feature type="transmembrane region" description="Helical" evidence="9">
    <location>
        <begin position="97"/>
        <end position="116"/>
    </location>
</feature>
<feature type="transmembrane region" description="Helical" evidence="9">
    <location>
        <begin position="136"/>
        <end position="156"/>
    </location>
</feature>
<dbReference type="InterPro" id="IPR006153">
    <property type="entry name" value="Cation/H_exchanger_TM"/>
</dbReference>
<evidence type="ECO:0000256" key="6">
    <source>
        <dbReference type="ARBA" id="ARBA00023065"/>
    </source>
</evidence>
<evidence type="ECO:0000313" key="11">
    <source>
        <dbReference type="EMBL" id="NDV36143.1"/>
    </source>
</evidence>
<evidence type="ECO:0000256" key="8">
    <source>
        <dbReference type="ARBA" id="ARBA00023201"/>
    </source>
</evidence>
<keyword evidence="3 9" id="KW-0812">Transmembrane</keyword>
<protein>
    <recommendedName>
        <fullName evidence="10">Cation/H+ exchanger transmembrane domain-containing protein</fullName>
    </recommendedName>
</protein>
<sequence>MNALVFGECILNDGVAIILYNTLVSFYGQPLVWTSQFIFSIIGQFLLNTFGSLAIGVILALIASKVTQKIDMFLVIELILVLLCAMLSYLLTDFLELSGVTAIFFFGSAAKHYLWFNLSKPAREFTDTFFRTLKDLAEISIFTLLGVQIFMFDWKYYNWPMIGMTIFACLASRFFIVPFSIILNYFRTPENKISFKMQLIMWFAWSSCLFTCSWNPIISILFAF</sequence>
<feature type="transmembrane region" description="Helical" evidence="9">
    <location>
        <begin position="73"/>
        <end position="91"/>
    </location>
</feature>
<dbReference type="InterPro" id="IPR018422">
    <property type="entry name" value="Cation/H_exchanger_CPA1"/>
</dbReference>
<dbReference type="GO" id="GO:0098719">
    <property type="term" value="P:sodium ion import across plasma membrane"/>
    <property type="evidence" value="ECO:0007669"/>
    <property type="project" value="TreeGrafter"/>
</dbReference>
<keyword evidence="5" id="KW-0915">Sodium</keyword>
<dbReference type="PANTHER" id="PTHR10110:SF187">
    <property type="entry name" value="SODIUM_HYDROGEN EXCHANGER"/>
    <property type="match status" value="1"/>
</dbReference>
<evidence type="ECO:0000256" key="4">
    <source>
        <dbReference type="ARBA" id="ARBA00022989"/>
    </source>
</evidence>
<keyword evidence="6" id="KW-0406">Ion transport</keyword>
<dbReference type="PANTHER" id="PTHR10110">
    <property type="entry name" value="SODIUM/HYDROGEN EXCHANGER"/>
    <property type="match status" value="1"/>
</dbReference>
<evidence type="ECO:0000256" key="7">
    <source>
        <dbReference type="ARBA" id="ARBA00023136"/>
    </source>
</evidence>
<dbReference type="EMBL" id="GIBP01007174">
    <property type="protein sequence ID" value="NDV36143.1"/>
    <property type="molecule type" value="Transcribed_RNA"/>
</dbReference>
<dbReference type="AlphaFoldDB" id="A0A6B2LGE9"/>
<feature type="domain" description="Cation/H+ exchanger transmembrane" evidence="10">
    <location>
        <begin position="3"/>
        <end position="206"/>
    </location>
</feature>
<accession>A0A6B2LGE9</accession>
<evidence type="ECO:0000256" key="5">
    <source>
        <dbReference type="ARBA" id="ARBA00023053"/>
    </source>
</evidence>
<dbReference type="GO" id="GO:0005886">
    <property type="term" value="C:plasma membrane"/>
    <property type="evidence" value="ECO:0007669"/>
    <property type="project" value="TreeGrafter"/>
</dbReference>
<keyword evidence="8" id="KW-0739">Sodium transport</keyword>
<dbReference type="GO" id="GO:0051453">
    <property type="term" value="P:regulation of intracellular pH"/>
    <property type="evidence" value="ECO:0007669"/>
    <property type="project" value="TreeGrafter"/>
</dbReference>
<feature type="transmembrane region" description="Helical" evidence="9">
    <location>
        <begin position="199"/>
        <end position="223"/>
    </location>
</feature>
<proteinExistence type="predicted"/>
<evidence type="ECO:0000256" key="9">
    <source>
        <dbReference type="SAM" id="Phobius"/>
    </source>
</evidence>
<evidence type="ECO:0000259" key="10">
    <source>
        <dbReference type="Pfam" id="PF00999"/>
    </source>
</evidence>
<evidence type="ECO:0000256" key="2">
    <source>
        <dbReference type="ARBA" id="ARBA00022448"/>
    </source>
</evidence>
<reference evidence="11" key="1">
    <citation type="journal article" date="2020" name="J. Eukaryot. Microbiol.">
        <title>De novo Sequencing, Assembly and Annotation of the Transcriptome for the Free-Living Testate Amoeba Arcella intermedia.</title>
        <authorList>
            <person name="Ribeiro G.M."/>
            <person name="Porfirio-Sousa A.L."/>
            <person name="Maurer-Alcala X.X."/>
            <person name="Katz L.A."/>
            <person name="Lahr D.J.G."/>
        </authorList>
    </citation>
    <scope>NUCLEOTIDE SEQUENCE</scope>
</reference>
<keyword evidence="7 9" id="KW-0472">Membrane</keyword>
<evidence type="ECO:0000256" key="1">
    <source>
        <dbReference type="ARBA" id="ARBA00004141"/>
    </source>
</evidence>
<name>A0A6B2LGE9_9EUKA</name>
<keyword evidence="2" id="KW-0813">Transport</keyword>
<dbReference type="GO" id="GO:0015385">
    <property type="term" value="F:sodium:proton antiporter activity"/>
    <property type="evidence" value="ECO:0007669"/>
    <property type="project" value="InterPro"/>
</dbReference>
<feature type="transmembrane region" description="Helical" evidence="9">
    <location>
        <begin position="162"/>
        <end position="187"/>
    </location>
</feature>
<feature type="transmembrane region" description="Helical" evidence="9">
    <location>
        <begin position="37"/>
        <end position="61"/>
    </location>
</feature>
<comment type="subcellular location">
    <subcellularLocation>
        <location evidence="1">Membrane</location>
        <topology evidence="1">Multi-pass membrane protein</topology>
    </subcellularLocation>
</comment>
<dbReference type="Pfam" id="PF00999">
    <property type="entry name" value="Na_H_Exchanger"/>
    <property type="match status" value="1"/>
</dbReference>